<proteinExistence type="predicted"/>
<organism evidence="1 2">
    <name type="scientific">Candidatus Staskawiczbacteria bacterium RIFOXYB1_FULL_37_44</name>
    <dbReference type="NCBI Taxonomy" id="1802223"/>
    <lineage>
        <taxon>Bacteria</taxon>
        <taxon>Candidatus Staskawicziibacteriota</taxon>
    </lineage>
</organism>
<dbReference type="EMBL" id="MHPJ01000006">
    <property type="protein sequence ID" value="OGZ79239.1"/>
    <property type="molecule type" value="Genomic_DNA"/>
</dbReference>
<dbReference type="Proteomes" id="UP000178650">
    <property type="component" value="Unassembled WGS sequence"/>
</dbReference>
<sequence length="241" mass="27382">MGSGHGDAVGYIQQVHCGICTRHFLDDGKKENLLNRGWKRKWSWHKFRFIWLCPICSLGKPFERRMAMATCEEIKKAVKVVYPSSLHPGCFDLTPPVRVFARCSNIVAGAFMINPNNGNICVIQRLGTGYWVYPKFFEISEDQSQPVEIHKEILIELEELLHRVANEREEDDSGHGSMPTGNARRARDMLQALDGTAQVIFMVQFGTMPEIISTAFYLFKNTDLVTTIVLTRSDGTNKIKE</sequence>
<name>A0A1G2IWM5_9BACT</name>
<protein>
    <submittedName>
        <fullName evidence="1">Uncharacterized protein</fullName>
    </submittedName>
</protein>
<dbReference type="AlphaFoldDB" id="A0A1G2IWM5"/>
<evidence type="ECO:0000313" key="1">
    <source>
        <dbReference type="EMBL" id="OGZ79239.1"/>
    </source>
</evidence>
<dbReference type="STRING" id="1802223.A2358_03190"/>
<accession>A0A1G2IWM5</accession>
<gene>
    <name evidence="1" type="ORF">A2358_03190</name>
</gene>
<reference evidence="1 2" key="1">
    <citation type="journal article" date="2016" name="Nat. Commun.">
        <title>Thousands of microbial genomes shed light on interconnected biogeochemical processes in an aquifer system.</title>
        <authorList>
            <person name="Anantharaman K."/>
            <person name="Brown C.T."/>
            <person name="Hug L.A."/>
            <person name="Sharon I."/>
            <person name="Castelle C.J."/>
            <person name="Probst A.J."/>
            <person name="Thomas B.C."/>
            <person name="Singh A."/>
            <person name="Wilkins M.J."/>
            <person name="Karaoz U."/>
            <person name="Brodie E.L."/>
            <person name="Williams K.H."/>
            <person name="Hubbard S.S."/>
            <person name="Banfield J.F."/>
        </authorList>
    </citation>
    <scope>NUCLEOTIDE SEQUENCE [LARGE SCALE GENOMIC DNA]</scope>
</reference>
<comment type="caution">
    <text evidence="1">The sequence shown here is derived from an EMBL/GenBank/DDBJ whole genome shotgun (WGS) entry which is preliminary data.</text>
</comment>
<evidence type="ECO:0000313" key="2">
    <source>
        <dbReference type="Proteomes" id="UP000178650"/>
    </source>
</evidence>